<dbReference type="HOGENOM" id="CLU_023225_1_0_1"/>
<sequence>MFMLAATVTYIIAFATLLVVASYALYASRRSSNQSAHAFLSAKDTQGPVSLAWCLFAAGMGSWTLFSFPEIGVLAGAWGIIGYTLSSCLAMLILACVGPRTRRLLCDGVTLSECILHRYGHIMQTYIAIISFLYQFLSLASEFTCVGQLTAILSPDAKPIVVILTVAVITNLYTLVGGMLASLATDVWQGVGVLSLVLLVCIVMISSTTTPANVLSVAVFDTSGFETLVTLCIAVTSSNLFFSGFWQRVYAAADDATLRKACLYACGFCIPFTVALAVAGMVSSLKYPGEIYFFSLLLNMGTVWQVFVMMVIVSLASSASDSLQMGITAELVSNFPSLSLFHARVICVMLNVSAIFVALQNYSVLTLFLISDLLCTASVGPMLLALWDRSQAQAALVGCISGLLVIFVYGSIIRGSVYGGFEWFILPEGLYSFHSMITFILALVIPPVITITLSLLMGDSSD</sequence>
<comment type="subcellular location">
    <subcellularLocation>
        <location evidence="1">Membrane</location>
        <topology evidence="1">Multi-pass membrane protein</topology>
    </subcellularLocation>
</comment>
<feature type="transmembrane region" description="Helical" evidence="8">
    <location>
        <begin position="365"/>
        <end position="387"/>
    </location>
</feature>
<keyword evidence="3" id="KW-0813">Transport</keyword>
<feature type="transmembrane region" description="Helical" evidence="8">
    <location>
        <begin position="261"/>
        <end position="285"/>
    </location>
</feature>
<protein>
    <submittedName>
        <fullName evidence="9">Solute:Sodium Symporter (SSS) Family putative</fullName>
    </submittedName>
</protein>
<feature type="transmembrane region" description="Helical" evidence="8">
    <location>
        <begin position="338"/>
        <end position="359"/>
    </location>
</feature>
<evidence type="ECO:0000256" key="8">
    <source>
        <dbReference type="SAM" id="Phobius"/>
    </source>
</evidence>
<proteinExistence type="inferred from homology"/>
<evidence type="ECO:0000256" key="2">
    <source>
        <dbReference type="ARBA" id="ARBA00006434"/>
    </source>
</evidence>
<dbReference type="EMBL" id="FR824128">
    <property type="protein sequence ID" value="CCA19979.1"/>
    <property type="molecule type" value="Genomic_DNA"/>
</dbReference>
<keyword evidence="4 8" id="KW-0812">Transmembrane</keyword>
<evidence type="ECO:0000256" key="5">
    <source>
        <dbReference type="ARBA" id="ARBA00022989"/>
    </source>
</evidence>
<keyword evidence="5 8" id="KW-1133">Transmembrane helix</keyword>
<evidence type="ECO:0000256" key="1">
    <source>
        <dbReference type="ARBA" id="ARBA00004141"/>
    </source>
</evidence>
<feature type="transmembrane region" description="Helical" evidence="8">
    <location>
        <begin position="433"/>
        <end position="456"/>
    </location>
</feature>
<organism evidence="9">
    <name type="scientific">Albugo laibachii Nc14</name>
    <dbReference type="NCBI Taxonomy" id="890382"/>
    <lineage>
        <taxon>Eukaryota</taxon>
        <taxon>Sar</taxon>
        <taxon>Stramenopiles</taxon>
        <taxon>Oomycota</taxon>
        <taxon>Peronosporomycetes</taxon>
        <taxon>Albuginales</taxon>
        <taxon>Albuginaceae</taxon>
        <taxon>Albugo</taxon>
    </lineage>
</organism>
<feature type="transmembrane region" description="Helical" evidence="8">
    <location>
        <begin position="47"/>
        <end position="66"/>
    </location>
</feature>
<evidence type="ECO:0000313" key="9">
    <source>
        <dbReference type="EMBL" id="CCA19979.1"/>
    </source>
</evidence>
<feature type="transmembrane region" description="Helical" evidence="8">
    <location>
        <begin position="72"/>
        <end position="98"/>
    </location>
</feature>
<gene>
    <name evidence="9" type="primary">AlNc14C83G5382</name>
    <name evidence="9" type="ORF">ALNC14_061220</name>
</gene>
<feature type="transmembrane region" description="Helical" evidence="8">
    <location>
        <begin position="6"/>
        <end position="26"/>
    </location>
</feature>
<dbReference type="InterPro" id="IPR038377">
    <property type="entry name" value="Na/Glc_symporter_sf"/>
</dbReference>
<feature type="transmembrane region" description="Helical" evidence="8">
    <location>
        <begin position="228"/>
        <end position="249"/>
    </location>
</feature>
<dbReference type="InterPro" id="IPR001734">
    <property type="entry name" value="Na/solute_symporter"/>
</dbReference>
<evidence type="ECO:0000256" key="3">
    <source>
        <dbReference type="ARBA" id="ARBA00022448"/>
    </source>
</evidence>
<feature type="transmembrane region" description="Helical" evidence="8">
    <location>
        <begin position="291"/>
        <end position="317"/>
    </location>
</feature>
<dbReference type="PANTHER" id="PTHR48086:SF10">
    <property type="entry name" value="AGR155CP"/>
    <property type="match status" value="1"/>
</dbReference>
<feature type="transmembrane region" description="Helical" evidence="8">
    <location>
        <begin position="160"/>
        <end position="180"/>
    </location>
</feature>
<evidence type="ECO:0000256" key="4">
    <source>
        <dbReference type="ARBA" id="ARBA00022692"/>
    </source>
</evidence>
<evidence type="ECO:0000256" key="7">
    <source>
        <dbReference type="RuleBase" id="RU362091"/>
    </source>
</evidence>
<dbReference type="Gene3D" id="1.20.1730.10">
    <property type="entry name" value="Sodium/glucose cotransporter"/>
    <property type="match status" value="1"/>
</dbReference>
<accession>F0WFJ7</accession>
<dbReference type="Pfam" id="PF00474">
    <property type="entry name" value="SSF"/>
    <property type="match status" value="1"/>
</dbReference>
<dbReference type="GO" id="GO:0005886">
    <property type="term" value="C:plasma membrane"/>
    <property type="evidence" value="ECO:0007669"/>
    <property type="project" value="TreeGrafter"/>
</dbReference>
<comment type="similarity">
    <text evidence="2 7">Belongs to the sodium:solute symporter (SSF) (TC 2.A.21) family.</text>
</comment>
<dbReference type="AlphaFoldDB" id="F0WFJ7"/>
<feature type="transmembrane region" description="Helical" evidence="8">
    <location>
        <begin position="187"/>
        <end position="208"/>
    </location>
</feature>
<dbReference type="PANTHER" id="PTHR48086">
    <property type="entry name" value="SODIUM/PROLINE SYMPORTER-RELATED"/>
    <property type="match status" value="1"/>
</dbReference>
<feature type="transmembrane region" description="Helical" evidence="8">
    <location>
        <begin position="394"/>
        <end position="413"/>
    </location>
</feature>
<dbReference type="InterPro" id="IPR050277">
    <property type="entry name" value="Sodium:Solute_Symporter"/>
</dbReference>
<dbReference type="PROSITE" id="PS50283">
    <property type="entry name" value="NA_SOLUT_SYMP_3"/>
    <property type="match status" value="1"/>
</dbReference>
<name>F0WFJ7_9STRA</name>
<feature type="transmembrane region" description="Helical" evidence="8">
    <location>
        <begin position="119"/>
        <end position="140"/>
    </location>
</feature>
<dbReference type="GO" id="GO:0015606">
    <property type="term" value="F:spermidine transmembrane transporter activity"/>
    <property type="evidence" value="ECO:0007669"/>
    <property type="project" value="TreeGrafter"/>
</dbReference>
<reference evidence="9" key="1">
    <citation type="journal article" date="2011" name="PLoS Biol.">
        <title>Gene gain and loss during evolution of obligate parasitism in the white rust pathogen of Arabidopsis thaliana.</title>
        <authorList>
            <person name="Kemen E."/>
            <person name="Gardiner A."/>
            <person name="Schultz-Larsen T."/>
            <person name="Kemen A.C."/>
            <person name="Balmuth A.L."/>
            <person name="Robert-Seilaniantz A."/>
            <person name="Bailey K."/>
            <person name="Holub E."/>
            <person name="Studholme D.J."/>
            <person name="Maclean D."/>
            <person name="Jones J.D."/>
        </authorList>
    </citation>
    <scope>NUCLEOTIDE SEQUENCE</scope>
</reference>
<evidence type="ECO:0000256" key="6">
    <source>
        <dbReference type="ARBA" id="ARBA00023136"/>
    </source>
</evidence>
<keyword evidence="6 8" id="KW-0472">Membrane</keyword>
<reference evidence="9" key="2">
    <citation type="submission" date="2011-02" db="EMBL/GenBank/DDBJ databases">
        <authorList>
            <person name="MacLean D."/>
        </authorList>
    </citation>
    <scope>NUCLEOTIDE SEQUENCE</scope>
</reference>